<dbReference type="Gene3D" id="3.40.50.300">
    <property type="entry name" value="P-loop containing nucleotide triphosphate hydrolases"/>
    <property type="match status" value="1"/>
</dbReference>
<dbReference type="EMBL" id="CAJFDH010000003">
    <property type="protein sequence ID" value="CAD5213665.1"/>
    <property type="molecule type" value="Genomic_DNA"/>
</dbReference>
<gene>
    <name evidence="1" type="ORF">BOKJ2_LOCUS5206</name>
</gene>
<dbReference type="Proteomes" id="UP000614601">
    <property type="component" value="Unassembled WGS sequence"/>
</dbReference>
<dbReference type="GO" id="GO:0016020">
    <property type="term" value="C:membrane"/>
    <property type="evidence" value="ECO:0007669"/>
    <property type="project" value="InterPro"/>
</dbReference>
<dbReference type="OrthoDB" id="408912at2759"/>
<evidence type="ECO:0000313" key="2">
    <source>
        <dbReference type="Proteomes" id="UP000614601"/>
    </source>
</evidence>
<dbReference type="AlphaFoldDB" id="A0A811KD02"/>
<dbReference type="PANTHER" id="PTHR22900:SF5">
    <property type="entry name" value="PROTEIN CBG14245"/>
    <property type="match status" value="1"/>
</dbReference>
<evidence type="ECO:0000313" key="1">
    <source>
        <dbReference type="EMBL" id="CAD5213665.1"/>
    </source>
</evidence>
<reference evidence="1" key="1">
    <citation type="submission" date="2020-09" db="EMBL/GenBank/DDBJ databases">
        <authorList>
            <person name="Kikuchi T."/>
        </authorList>
    </citation>
    <scope>NUCLEOTIDE SEQUENCE</scope>
    <source>
        <strain evidence="1">SH1</strain>
    </source>
</reference>
<accession>A0A811KD02</accession>
<protein>
    <recommendedName>
        <fullName evidence="3">Sulfotransfer_1 domain-containing protein</fullName>
    </recommendedName>
</protein>
<comment type="caution">
    <text evidence="1">The sequence shown here is derived from an EMBL/GenBank/DDBJ whole genome shotgun (WGS) entry which is preliminary data.</text>
</comment>
<dbReference type="InterPro" id="IPR005331">
    <property type="entry name" value="Sulfotransferase"/>
</dbReference>
<dbReference type="InterPro" id="IPR027417">
    <property type="entry name" value="P-loop_NTPase"/>
</dbReference>
<evidence type="ECO:0008006" key="3">
    <source>
        <dbReference type="Google" id="ProtNLM"/>
    </source>
</evidence>
<dbReference type="SUPFAM" id="SSF52540">
    <property type="entry name" value="P-loop containing nucleoside triphosphate hydrolases"/>
    <property type="match status" value="1"/>
</dbReference>
<name>A0A811KD02_9BILA</name>
<dbReference type="Proteomes" id="UP000783686">
    <property type="component" value="Unassembled WGS sequence"/>
</dbReference>
<dbReference type="InterPro" id="IPR007669">
    <property type="entry name" value="Chst-1-like"/>
</dbReference>
<dbReference type="Pfam" id="PF03567">
    <property type="entry name" value="Sulfotransfer_2"/>
    <property type="match status" value="1"/>
</dbReference>
<dbReference type="GO" id="GO:0050650">
    <property type="term" value="P:chondroitin sulfate proteoglycan biosynthetic process"/>
    <property type="evidence" value="ECO:0007669"/>
    <property type="project" value="InterPro"/>
</dbReference>
<dbReference type="EMBL" id="CAJFCW020000003">
    <property type="protein sequence ID" value="CAG9101325.1"/>
    <property type="molecule type" value="Genomic_DNA"/>
</dbReference>
<keyword evidence="2" id="KW-1185">Reference proteome</keyword>
<dbReference type="GO" id="GO:1902884">
    <property type="term" value="P:positive regulation of response to oxidative stress"/>
    <property type="evidence" value="ECO:0007669"/>
    <property type="project" value="InterPro"/>
</dbReference>
<organism evidence="1 2">
    <name type="scientific">Bursaphelenchus okinawaensis</name>
    <dbReference type="NCBI Taxonomy" id="465554"/>
    <lineage>
        <taxon>Eukaryota</taxon>
        <taxon>Metazoa</taxon>
        <taxon>Ecdysozoa</taxon>
        <taxon>Nematoda</taxon>
        <taxon>Chromadorea</taxon>
        <taxon>Rhabditida</taxon>
        <taxon>Tylenchina</taxon>
        <taxon>Tylenchomorpha</taxon>
        <taxon>Aphelenchoidea</taxon>
        <taxon>Aphelenchoididae</taxon>
        <taxon>Bursaphelenchus</taxon>
    </lineage>
</organism>
<dbReference type="GO" id="GO:0047756">
    <property type="term" value="F:chondroitin 4-sulfotransferase activity"/>
    <property type="evidence" value="ECO:0007669"/>
    <property type="project" value="InterPro"/>
</dbReference>
<sequence length="248" mass="28845">MCYSTYLIFSQYIISNKGDECVLKSTSNITQKNSRNCHKTCVSENEMLAMNSDPLPEVSSSYDRICEGGDAENCVKPFLPVDNNRQFKDMKTHKIIMCSIPKTGSTLLYAINCLLNDELGFFYNQKKIFGNFDANNCLKNSRWTMEEAAEVHGPEVYDWTKLTVVRDPIDRFLSAFVFACIKGYEKPDKCQHECNGCGYNFTCFVEKEYNMLMRFNRGDYAVSFLLQHTWPQNWWCDMGKYRHVSLFY</sequence>
<dbReference type="PANTHER" id="PTHR22900">
    <property type="entry name" value="PROTEIN CBG14245-RELATED"/>
    <property type="match status" value="1"/>
</dbReference>
<proteinExistence type="predicted"/>